<dbReference type="InterPro" id="IPR001650">
    <property type="entry name" value="Helicase_C-like"/>
</dbReference>
<evidence type="ECO:0000259" key="1">
    <source>
        <dbReference type="PROSITE" id="PS51194"/>
    </source>
</evidence>
<dbReference type="Gene3D" id="3.40.50.300">
    <property type="entry name" value="P-loop containing nucleotide triphosphate hydrolases"/>
    <property type="match status" value="1"/>
</dbReference>
<dbReference type="Proteomes" id="UP000504636">
    <property type="component" value="Unplaced"/>
</dbReference>
<name>A0A6A6YW99_9PEZI</name>
<dbReference type="EMBL" id="MU003696">
    <property type="protein sequence ID" value="KAF2812828.1"/>
    <property type="molecule type" value="Genomic_DNA"/>
</dbReference>
<dbReference type="OrthoDB" id="3801455at2759"/>
<proteinExistence type="predicted"/>
<dbReference type="AlphaFoldDB" id="A0A6A6YW99"/>
<evidence type="ECO:0000313" key="2">
    <source>
        <dbReference type="EMBL" id="KAF2812828.1"/>
    </source>
</evidence>
<keyword evidence="3" id="KW-1185">Reference proteome</keyword>
<reference evidence="2 4" key="1">
    <citation type="journal article" date="2020" name="Stud. Mycol.">
        <title>101 Dothideomycetes genomes: a test case for predicting lifestyles and emergence of pathogens.</title>
        <authorList>
            <person name="Haridas S."/>
            <person name="Albert R."/>
            <person name="Binder M."/>
            <person name="Bloem J."/>
            <person name="Labutti K."/>
            <person name="Salamov A."/>
            <person name="Andreopoulos B."/>
            <person name="Baker S."/>
            <person name="Barry K."/>
            <person name="Bills G."/>
            <person name="Bluhm B."/>
            <person name="Cannon C."/>
            <person name="Castanera R."/>
            <person name="Culley D."/>
            <person name="Daum C."/>
            <person name="Ezra D."/>
            <person name="Gonzalez J."/>
            <person name="Henrissat B."/>
            <person name="Kuo A."/>
            <person name="Liang C."/>
            <person name="Lipzen A."/>
            <person name="Lutzoni F."/>
            <person name="Magnuson J."/>
            <person name="Mondo S."/>
            <person name="Nolan M."/>
            <person name="Ohm R."/>
            <person name="Pangilinan J."/>
            <person name="Park H.-J."/>
            <person name="Ramirez L."/>
            <person name="Alfaro M."/>
            <person name="Sun H."/>
            <person name="Tritt A."/>
            <person name="Yoshinaga Y."/>
            <person name="Zwiers L.-H."/>
            <person name="Turgeon B."/>
            <person name="Goodwin S."/>
            <person name="Spatafora J."/>
            <person name="Crous P."/>
            <person name="Grigoriev I."/>
        </authorList>
    </citation>
    <scope>NUCLEOTIDE SEQUENCE</scope>
    <source>
        <strain evidence="2 4">CBS 304.34</strain>
    </source>
</reference>
<dbReference type="SUPFAM" id="SSF52540">
    <property type="entry name" value="P-loop containing nucleoside triphosphate hydrolases"/>
    <property type="match status" value="1"/>
</dbReference>
<sequence length="273" mass="31227">MVKIEQTRRHKELVEEWRDNGALGPKPEAPNVANSASYTNAKTAATIAELVEHWEGISKNLSCTIRDPIVQGWIRNPLSGDFTTLLDRLTANCAKLAETLKLCEKVQQEKRLDGTRAKITIATRSPLALACWYNRLVQKYDSKQILLYKAGATPNERKKLQSDFDDDESKWVMMCTLHSVMTSINLQRANYNLMVEPSHKMSEIQQYFHRSDRRGQTEKIVHGYLLINSCSSLERRMLRSMDFSELLDEQVYKVKDGVKSKGRGTKYDAIVIT</sequence>
<organism evidence="2">
    <name type="scientific">Mytilinidion resinicola</name>
    <dbReference type="NCBI Taxonomy" id="574789"/>
    <lineage>
        <taxon>Eukaryota</taxon>
        <taxon>Fungi</taxon>
        <taxon>Dikarya</taxon>
        <taxon>Ascomycota</taxon>
        <taxon>Pezizomycotina</taxon>
        <taxon>Dothideomycetes</taxon>
        <taxon>Pleosporomycetidae</taxon>
        <taxon>Mytilinidiales</taxon>
        <taxon>Mytilinidiaceae</taxon>
        <taxon>Mytilinidion</taxon>
    </lineage>
</organism>
<gene>
    <name evidence="2 4" type="ORF">BDZ99DRAFT_460191</name>
</gene>
<reference evidence="4" key="3">
    <citation type="submission" date="2025-04" db="UniProtKB">
        <authorList>
            <consortium name="RefSeq"/>
        </authorList>
    </citation>
    <scope>IDENTIFICATION</scope>
    <source>
        <strain evidence="4">CBS 304.34</strain>
    </source>
</reference>
<evidence type="ECO:0000313" key="3">
    <source>
        <dbReference type="Proteomes" id="UP000504636"/>
    </source>
</evidence>
<feature type="domain" description="Helicase C-terminal" evidence="1">
    <location>
        <begin position="98"/>
        <end position="262"/>
    </location>
</feature>
<dbReference type="PROSITE" id="PS51194">
    <property type="entry name" value="HELICASE_CTER"/>
    <property type="match status" value="1"/>
</dbReference>
<dbReference type="GeneID" id="54460226"/>
<dbReference type="InterPro" id="IPR027417">
    <property type="entry name" value="P-loop_NTPase"/>
</dbReference>
<protein>
    <recommendedName>
        <fullName evidence="1">Helicase C-terminal domain-containing protein</fullName>
    </recommendedName>
</protein>
<reference evidence="4" key="2">
    <citation type="submission" date="2020-04" db="EMBL/GenBank/DDBJ databases">
        <authorList>
            <consortium name="NCBI Genome Project"/>
        </authorList>
    </citation>
    <scope>NUCLEOTIDE SEQUENCE</scope>
    <source>
        <strain evidence="4">CBS 304.34</strain>
    </source>
</reference>
<dbReference type="RefSeq" id="XP_033579792.1">
    <property type="nucleotide sequence ID" value="XM_033719333.1"/>
</dbReference>
<evidence type="ECO:0000313" key="4">
    <source>
        <dbReference type="RefSeq" id="XP_033579792.1"/>
    </source>
</evidence>
<accession>A0A6A6YW99</accession>